<keyword evidence="1" id="KW-1133">Transmembrane helix</keyword>
<dbReference type="EMBL" id="JACQPB010000013">
    <property type="protein sequence ID" value="MBI4210079.1"/>
    <property type="molecule type" value="Genomic_DNA"/>
</dbReference>
<dbReference type="AlphaFoldDB" id="A0A8T3YPH3"/>
<keyword evidence="1" id="KW-0472">Membrane</keyword>
<keyword evidence="1" id="KW-0812">Transmembrane</keyword>
<proteinExistence type="predicted"/>
<reference evidence="2" key="1">
    <citation type="submission" date="2020-07" db="EMBL/GenBank/DDBJ databases">
        <title>Huge and variable diversity of episymbiotic CPR bacteria and DPANN archaea in groundwater ecosystems.</title>
        <authorList>
            <person name="He C.Y."/>
            <person name="Keren R."/>
            <person name="Whittaker M."/>
            <person name="Farag I.F."/>
            <person name="Doudna J."/>
            <person name="Cate J.H.D."/>
            <person name="Banfield J.F."/>
        </authorList>
    </citation>
    <scope>NUCLEOTIDE SEQUENCE</scope>
    <source>
        <strain evidence="2">NC_groundwater_1296_Ag_S-0.2um_52_80</strain>
    </source>
</reference>
<evidence type="ECO:0000256" key="1">
    <source>
        <dbReference type="SAM" id="Phobius"/>
    </source>
</evidence>
<sequence length="163" mass="17410">MGTFDERGQGIMLDFALGMMVFLLVLVFVSGQFDVKLGEAREDGLVWDMEARAGFALGTLLRSPGSPSGWEGLGIESVDYPGLADTDRRLSQAKVAALGAADYNRIKEKMGLGDYGFFFSFGDDVNAGVAPDANAALVVVERVATYDGETIGAARLSVYRPRG</sequence>
<feature type="transmembrane region" description="Helical" evidence="1">
    <location>
        <begin position="12"/>
        <end position="33"/>
    </location>
</feature>
<dbReference type="Proteomes" id="UP000732298">
    <property type="component" value="Unassembled WGS sequence"/>
</dbReference>
<organism evidence="2 3">
    <name type="scientific">Candidatus Iainarchaeum sp</name>
    <dbReference type="NCBI Taxonomy" id="3101447"/>
    <lineage>
        <taxon>Archaea</taxon>
        <taxon>Candidatus Iainarchaeota</taxon>
        <taxon>Candidatus Iainarchaeia</taxon>
        <taxon>Candidatus Iainarchaeales</taxon>
        <taxon>Candidatus Iainarchaeaceae</taxon>
        <taxon>Candidatus Iainarchaeum</taxon>
    </lineage>
</organism>
<protein>
    <submittedName>
        <fullName evidence="2">Uncharacterized protein</fullName>
    </submittedName>
</protein>
<name>A0A8T3YPH3_9ARCH</name>
<accession>A0A8T3YPH3</accession>
<evidence type="ECO:0000313" key="3">
    <source>
        <dbReference type="Proteomes" id="UP000732298"/>
    </source>
</evidence>
<gene>
    <name evidence="2" type="ORF">HY544_01050</name>
</gene>
<evidence type="ECO:0000313" key="2">
    <source>
        <dbReference type="EMBL" id="MBI4210079.1"/>
    </source>
</evidence>
<comment type="caution">
    <text evidence="2">The sequence shown here is derived from an EMBL/GenBank/DDBJ whole genome shotgun (WGS) entry which is preliminary data.</text>
</comment>